<evidence type="ECO:0000313" key="2">
    <source>
        <dbReference type="EMBL" id="MCS0498610.1"/>
    </source>
</evidence>
<reference evidence="2 3" key="1">
    <citation type="submission" date="2022-08" db="EMBL/GenBank/DDBJ databases">
        <authorList>
            <person name="Li F."/>
        </authorList>
    </citation>
    <scope>NUCLEOTIDE SEQUENCE [LARGE SCALE GENOMIC DNA]</scope>
    <source>
        <strain evidence="2 3">10F1B-8-1</strain>
    </source>
</reference>
<feature type="domain" description="DUF427" evidence="1">
    <location>
        <begin position="3"/>
        <end position="96"/>
    </location>
</feature>
<dbReference type="Gene3D" id="2.170.150.40">
    <property type="entry name" value="Domain of unknown function (DUF427)"/>
    <property type="match status" value="1"/>
</dbReference>
<name>A0ABT1ZD41_9MICO</name>
<dbReference type="PANTHER" id="PTHR34310:SF5">
    <property type="entry name" value="DUF427 DOMAIN PROTEIN (AFU_ORTHOLOGUE AFUA_3G02220)"/>
    <property type="match status" value="1"/>
</dbReference>
<comment type="caution">
    <text evidence="2">The sequence shown here is derived from an EMBL/GenBank/DDBJ whole genome shotgun (WGS) entry which is preliminary data.</text>
</comment>
<protein>
    <submittedName>
        <fullName evidence="2">DUF427 domain-containing protein</fullName>
    </submittedName>
</protein>
<dbReference type="RefSeq" id="WP_258797579.1">
    <property type="nucleotide sequence ID" value="NZ_JANTHX010000004.1"/>
</dbReference>
<sequence length="104" mass="11693">MFEAKLGDQVIARAHADDVIHIEGNVYFPPSAVVDGVLRDSPTPYTCPWKGACQYFSVRDGEDWLTDRAWSYPEILPTAVDRVGRDFAGYVAFWKDVQVERVAA</sequence>
<proteinExistence type="predicted"/>
<gene>
    <name evidence="2" type="ORF">NUH29_03475</name>
</gene>
<dbReference type="InterPro" id="IPR007361">
    <property type="entry name" value="DUF427"/>
</dbReference>
<dbReference type="EMBL" id="JANTHX010000004">
    <property type="protein sequence ID" value="MCS0498610.1"/>
    <property type="molecule type" value="Genomic_DNA"/>
</dbReference>
<dbReference type="Pfam" id="PF04248">
    <property type="entry name" value="NTP_transf_9"/>
    <property type="match status" value="1"/>
</dbReference>
<organism evidence="2 3">
    <name type="scientific">Protaetiibacter mangrovi</name>
    <dbReference type="NCBI Taxonomy" id="2970926"/>
    <lineage>
        <taxon>Bacteria</taxon>
        <taxon>Bacillati</taxon>
        <taxon>Actinomycetota</taxon>
        <taxon>Actinomycetes</taxon>
        <taxon>Micrococcales</taxon>
        <taxon>Microbacteriaceae</taxon>
        <taxon>Protaetiibacter</taxon>
    </lineage>
</organism>
<dbReference type="Proteomes" id="UP001205337">
    <property type="component" value="Unassembled WGS sequence"/>
</dbReference>
<evidence type="ECO:0000259" key="1">
    <source>
        <dbReference type="Pfam" id="PF04248"/>
    </source>
</evidence>
<keyword evidence="3" id="KW-1185">Reference proteome</keyword>
<evidence type="ECO:0000313" key="3">
    <source>
        <dbReference type="Proteomes" id="UP001205337"/>
    </source>
</evidence>
<dbReference type="PANTHER" id="PTHR34310">
    <property type="entry name" value="DUF427 DOMAIN PROTEIN (AFU_ORTHOLOGUE AFUA_3G02220)"/>
    <property type="match status" value="1"/>
</dbReference>
<accession>A0ABT1ZD41</accession>
<dbReference type="InterPro" id="IPR038694">
    <property type="entry name" value="DUF427_sf"/>
</dbReference>